<evidence type="ECO:0000259" key="10">
    <source>
        <dbReference type="Pfam" id="PF08790"/>
    </source>
</evidence>
<evidence type="ECO:0000256" key="4">
    <source>
        <dbReference type="ARBA" id="ARBA00022771"/>
    </source>
</evidence>
<dbReference type="PANTHER" id="PTHR13100:SF10">
    <property type="entry name" value="CELL GROWTH-REGULATING NUCLEOLAR PROTEIN"/>
    <property type="match status" value="1"/>
</dbReference>
<dbReference type="GO" id="GO:0000122">
    <property type="term" value="P:negative regulation of transcription by RNA polymerase II"/>
    <property type="evidence" value="ECO:0007669"/>
    <property type="project" value="TreeGrafter"/>
</dbReference>
<evidence type="ECO:0000256" key="6">
    <source>
        <dbReference type="ARBA" id="ARBA00023242"/>
    </source>
</evidence>
<comment type="similarity">
    <text evidence="7">Belongs to the UPF0743 family.</text>
</comment>
<feature type="compositionally biased region" description="Low complexity" evidence="9">
    <location>
        <begin position="241"/>
        <end position="257"/>
    </location>
</feature>
<comment type="subcellular location">
    <subcellularLocation>
        <location evidence="1">Nucleus</location>
    </subcellularLocation>
</comment>
<dbReference type="PROSITE" id="PS51804">
    <property type="entry name" value="ZF_C2HC_LYAR"/>
    <property type="match status" value="1"/>
</dbReference>
<organism evidence="11 12">
    <name type="scientific">Papiliotrema laurentii</name>
    <name type="common">Cryptococcus laurentii</name>
    <dbReference type="NCBI Taxonomy" id="5418"/>
    <lineage>
        <taxon>Eukaryota</taxon>
        <taxon>Fungi</taxon>
        <taxon>Dikarya</taxon>
        <taxon>Basidiomycota</taxon>
        <taxon>Agaricomycotina</taxon>
        <taxon>Tremellomycetes</taxon>
        <taxon>Tremellales</taxon>
        <taxon>Rhynchogastremaceae</taxon>
        <taxon>Papiliotrema</taxon>
    </lineage>
</organism>
<keyword evidence="3" id="KW-0677">Repeat</keyword>
<dbReference type="GO" id="GO:0003677">
    <property type="term" value="F:DNA binding"/>
    <property type="evidence" value="ECO:0007669"/>
    <property type="project" value="InterPro"/>
</dbReference>
<evidence type="ECO:0000313" key="11">
    <source>
        <dbReference type="EMBL" id="KAK1925039.1"/>
    </source>
</evidence>
<dbReference type="Proteomes" id="UP001182556">
    <property type="component" value="Unassembled WGS sequence"/>
</dbReference>
<evidence type="ECO:0000256" key="3">
    <source>
        <dbReference type="ARBA" id="ARBA00022737"/>
    </source>
</evidence>
<dbReference type="GO" id="GO:0006364">
    <property type="term" value="P:rRNA processing"/>
    <property type="evidence" value="ECO:0007669"/>
    <property type="project" value="TreeGrafter"/>
</dbReference>
<dbReference type="AlphaFoldDB" id="A0AAD9FRW2"/>
<dbReference type="FunFam" id="3.30.1490.490:FF:000001">
    <property type="entry name" value="cell growth-regulating nucleolar protein-like"/>
    <property type="match status" value="1"/>
</dbReference>
<accession>A0AAD9FRW2</accession>
<dbReference type="GO" id="GO:0005730">
    <property type="term" value="C:nucleolus"/>
    <property type="evidence" value="ECO:0007669"/>
    <property type="project" value="TreeGrafter"/>
</dbReference>
<evidence type="ECO:0000313" key="12">
    <source>
        <dbReference type="Proteomes" id="UP001182556"/>
    </source>
</evidence>
<feature type="compositionally biased region" description="Low complexity" evidence="9">
    <location>
        <begin position="68"/>
        <end position="79"/>
    </location>
</feature>
<evidence type="ECO:0000256" key="9">
    <source>
        <dbReference type="SAM" id="MobiDB-lite"/>
    </source>
</evidence>
<feature type="compositionally biased region" description="Polar residues" evidence="9">
    <location>
        <begin position="160"/>
        <end position="170"/>
    </location>
</feature>
<gene>
    <name evidence="11" type="ORF">DB88DRAFT_247650</name>
</gene>
<name>A0AAD9FRW2_PAPLA</name>
<evidence type="ECO:0000256" key="5">
    <source>
        <dbReference type="ARBA" id="ARBA00022833"/>
    </source>
</evidence>
<comment type="caution">
    <text evidence="11">The sequence shown here is derived from an EMBL/GenBank/DDBJ whole genome shotgun (WGS) entry which is preliminary data.</text>
</comment>
<feature type="region of interest" description="Disordered" evidence="9">
    <location>
        <begin position="60"/>
        <end position="97"/>
    </location>
</feature>
<evidence type="ECO:0000256" key="1">
    <source>
        <dbReference type="ARBA" id="ARBA00004123"/>
    </source>
</evidence>
<evidence type="ECO:0000256" key="8">
    <source>
        <dbReference type="PROSITE-ProRule" id="PRU01145"/>
    </source>
</evidence>
<dbReference type="Pfam" id="PF08790">
    <property type="entry name" value="zf-LYAR"/>
    <property type="match status" value="1"/>
</dbReference>
<feature type="compositionally biased region" description="Low complexity" evidence="9">
    <location>
        <begin position="87"/>
        <end position="97"/>
    </location>
</feature>
<keyword evidence="5" id="KW-0862">Zinc</keyword>
<feature type="region of interest" description="Disordered" evidence="9">
    <location>
        <begin position="109"/>
        <end position="259"/>
    </location>
</feature>
<dbReference type="InterPro" id="IPR036236">
    <property type="entry name" value="Znf_C2H2_sf"/>
</dbReference>
<sequence length="319" mass="33456">MVSFQCDGCADTVKKPKLDQHRQRCWASFTCLDCSKTFQNQEYKSHTSCISEAEKYQGALYKGPRKGQQQQQQAKQPAAVPTPAPAPAAAAPAPAAAPVAAIHPSRLSQMESAPTDFHSGGYGRGAGPSARGRGGGFARGRGALISGENKRAPEGGMRSWGTSPAVTDSEPSTPVPTALPTTAASAPAGKDNDKKRRKKGDKGGTGSKANSKHPRGESLAASEAPTAASDEPAQKKRKRSTSPAPAPAAAETAAGEAISDKTLKRLRKNAAKIGEKSPSLSLDEWVKRIAEVKKEQIDVGDVNKAAKVSFEDGKWILSF</sequence>
<keyword evidence="12" id="KW-1185">Reference proteome</keyword>
<feature type="domain" description="Zinc finger C2H2 LYAR-type" evidence="10">
    <location>
        <begin position="29"/>
        <end position="56"/>
    </location>
</feature>
<dbReference type="PANTHER" id="PTHR13100">
    <property type="entry name" value="CELL GROWTH-REGULATING NUCLEOLAR PROTEIN LYAR"/>
    <property type="match status" value="1"/>
</dbReference>
<evidence type="ECO:0000256" key="2">
    <source>
        <dbReference type="ARBA" id="ARBA00022723"/>
    </source>
</evidence>
<protein>
    <submittedName>
        <fullName evidence="11">Nucleolus protein</fullName>
    </submittedName>
</protein>
<dbReference type="InterPro" id="IPR039999">
    <property type="entry name" value="LYAR"/>
</dbReference>
<dbReference type="SUPFAM" id="SSF57667">
    <property type="entry name" value="beta-beta-alpha zinc fingers"/>
    <property type="match status" value="2"/>
</dbReference>
<dbReference type="EMBL" id="JAODAN010000004">
    <property type="protein sequence ID" value="KAK1925039.1"/>
    <property type="molecule type" value="Genomic_DNA"/>
</dbReference>
<keyword evidence="4 8" id="KW-0863">Zinc-finger</keyword>
<keyword evidence="6" id="KW-0539">Nucleus</keyword>
<dbReference type="InterPro" id="IPR014898">
    <property type="entry name" value="Znf_C2H2_LYAR"/>
</dbReference>
<proteinExistence type="inferred from homology"/>
<evidence type="ECO:0000256" key="7">
    <source>
        <dbReference type="ARBA" id="ARBA00061084"/>
    </source>
</evidence>
<dbReference type="Gene3D" id="3.30.1490.490">
    <property type="match status" value="1"/>
</dbReference>
<reference evidence="11" key="1">
    <citation type="submission" date="2023-02" db="EMBL/GenBank/DDBJ databases">
        <title>Identification and recombinant expression of a fungal hydrolase from Papiliotrema laurentii that hydrolyzes apple cutin and clears colloidal polyester polyurethane.</title>
        <authorList>
            <consortium name="DOE Joint Genome Institute"/>
            <person name="Roman V.A."/>
            <person name="Bojanowski C."/>
            <person name="Crable B.R."/>
            <person name="Wagner D.N."/>
            <person name="Hung C.S."/>
            <person name="Nadeau L.J."/>
            <person name="Schratz L."/>
            <person name="Haridas S."/>
            <person name="Pangilinan J."/>
            <person name="Lipzen A."/>
            <person name="Na H."/>
            <person name="Yan M."/>
            <person name="Ng V."/>
            <person name="Grigoriev I.V."/>
            <person name="Spatafora J.W."/>
            <person name="Barlow D."/>
            <person name="Biffinger J."/>
            <person name="Kelley-Loughnane N."/>
            <person name="Varaljay V.A."/>
            <person name="Crookes-Goodson W.J."/>
        </authorList>
    </citation>
    <scope>NUCLEOTIDE SEQUENCE</scope>
    <source>
        <strain evidence="11">5307AH</strain>
    </source>
</reference>
<dbReference type="GO" id="GO:0008270">
    <property type="term" value="F:zinc ion binding"/>
    <property type="evidence" value="ECO:0007669"/>
    <property type="project" value="UniProtKB-KW"/>
</dbReference>
<feature type="compositionally biased region" description="Gly residues" evidence="9">
    <location>
        <begin position="120"/>
        <end position="139"/>
    </location>
</feature>
<feature type="compositionally biased region" description="Low complexity" evidence="9">
    <location>
        <begin position="171"/>
        <end position="189"/>
    </location>
</feature>
<keyword evidence="2" id="KW-0479">Metal-binding</keyword>